<evidence type="ECO:0000256" key="1">
    <source>
        <dbReference type="SAM" id="SignalP"/>
    </source>
</evidence>
<accession>A0AA43QIP2</accession>
<feature type="chain" id="PRO_5041466793" evidence="1">
    <location>
        <begin position="23"/>
        <end position="355"/>
    </location>
</feature>
<dbReference type="AlphaFoldDB" id="A0AA43QIP2"/>
<proteinExistence type="predicted"/>
<evidence type="ECO:0000313" key="3">
    <source>
        <dbReference type="Proteomes" id="UP001161017"/>
    </source>
</evidence>
<evidence type="ECO:0000313" key="2">
    <source>
        <dbReference type="EMBL" id="MDI1485621.1"/>
    </source>
</evidence>
<protein>
    <submittedName>
        <fullName evidence="2">Uncharacterized protein</fullName>
    </submittedName>
</protein>
<organism evidence="2 3">
    <name type="scientific">Ramalina farinacea</name>
    <dbReference type="NCBI Taxonomy" id="258253"/>
    <lineage>
        <taxon>Eukaryota</taxon>
        <taxon>Fungi</taxon>
        <taxon>Dikarya</taxon>
        <taxon>Ascomycota</taxon>
        <taxon>Pezizomycotina</taxon>
        <taxon>Lecanoromycetes</taxon>
        <taxon>OSLEUM clade</taxon>
        <taxon>Lecanoromycetidae</taxon>
        <taxon>Lecanorales</taxon>
        <taxon>Lecanorineae</taxon>
        <taxon>Ramalinaceae</taxon>
        <taxon>Ramalina</taxon>
    </lineage>
</organism>
<dbReference type="EMBL" id="JAPUFD010000002">
    <property type="protein sequence ID" value="MDI1485621.1"/>
    <property type="molecule type" value="Genomic_DNA"/>
</dbReference>
<reference evidence="2" key="1">
    <citation type="journal article" date="2023" name="Genome Biol. Evol.">
        <title>First Whole Genome Sequence and Flow Cytometry Genome Size Data for the Lichen-Forming Fungus Ramalina farinacea (Ascomycota).</title>
        <authorList>
            <person name="Llewellyn T."/>
            <person name="Mian S."/>
            <person name="Hill R."/>
            <person name="Leitch I.J."/>
            <person name="Gaya E."/>
        </authorList>
    </citation>
    <scope>NUCLEOTIDE SEQUENCE</scope>
    <source>
        <strain evidence="2">LIQ254RAFAR</strain>
    </source>
</reference>
<keyword evidence="1" id="KW-0732">Signal</keyword>
<sequence length="355" mass="39698">MRFPVPSALAVGILTICPYVLSAAVYPNVPAVYTNGQFIKVPRIAPNRTTPYYIKPTIPENSVYFIHNETIHSFDEAPAVYSVRNDDIPFGLLSKGNLMIRNDHPPEQYKDQNQQANDTACGIPGSAYQHDKVAIHPWWLKFAPAPPPDNQFTQLGRYCMPDVCISVWNETGFAGGLTDVIVKVTDICSTDPADANYCASPADILMERGKVNQLYTGTPTRDVEAIGHGTKYTRPVWWYFTRCFQDAITNKGYNHTDNWWANPGYPNNWAEWGVNSTSVQWQRNQNAYGARALPKYPNGNLPANEAKREAARFHLEDHWKEGDEMPEWCPVAGGSSYLGKPAANCGPGTSTKWHL</sequence>
<gene>
    <name evidence="2" type="ORF">OHK93_003810</name>
</gene>
<comment type="caution">
    <text evidence="2">The sequence shown here is derived from an EMBL/GenBank/DDBJ whole genome shotgun (WGS) entry which is preliminary data.</text>
</comment>
<name>A0AA43QIP2_9LECA</name>
<keyword evidence="3" id="KW-1185">Reference proteome</keyword>
<dbReference type="Proteomes" id="UP001161017">
    <property type="component" value="Unassembled WGS sequence"/>
</dbReference>
<feature type="signal peptide" evidence="1">
    <location>
        <begin position="1"/>
        <end position="22"/>
    </location>
</feature>